<proteinExistence type="inferred from homology"/>
<reference evidence="7" key="1">
    <citation type="submission" date="2020-05" db="EMBL/GenBank/DDBJ databases">
        <title>Mycena genomes resolve the evolution of fungal bioluminescence.</title>
        <authorList>
            <person name="Tsai I.J."/>
        </authorList>
    </citation>
    <scope>NUCLEOTIDE SEQUENCE</scope>
    <source>
        <strain evidence="7">110903Hualien_Pintung</strain>
    </source>
</reference>
<dbReference type="AlphaFoldDB" id="A0A8H6WIT2"/>
<dbReference type="GO" id="GO:0006364">
    <property type="term" value="P:rRNA processing"/>
    <property type="evidence" value="ECO:0007669"/>
    <property type="project" value="UniProtKB-KW"/>
</dbReference>
<comment type="caution">
    <text evidence="7">The sequence shown here is derived from an EMBL/GenBank/DDBJ whole genome shotgun (WGS) entry which is preliminary data.</text>
</comment>
<dbReference type="GO" id="GO:0005730">
    <property type="term" value="C:nucleolus"/>
    <property type="evidence" value="ECO:0007669"/>
    <property type="project" value="TreeGrafter"/>
</dbReference>
<dbReference type="PANTHER" id="PTHR11953:SF1">
    <property type="entry name" value="EXOSOME COMPLEX COMPONENT RRP46"/>
    <property type="match status" value="1"/>
</dbReference>
<dbReference type="PANTHER" id="PTHR11953">
    <property type="entry name" value="EXOSOME COMPLEX COMPONENT"/>
    <property type="match status" value="1"/>
</dbReference>
<evidence type="ECO:0000313" key="8">
    <source>
        <dbReference type="Proteomes" id="UP000613580"/>
    </source>
</evidence>
<dbReference type="InterPro" id="IPR036345">
    <property type="entry name" value="ExoRNase_PH_dom2_sf"/>
</dbReference>
<dbReference type="GO" id="GO:0000176">
    <property type="term" value="C:nuclear exosome (RNase complex)"/>
    <property type="evidence" value="ECO:0007669"/>
    <property type="project" value="UniProtKB-ARBA"/>
</dbReference>
<evidence type="ECO:0000256" key="2">
    <source>
        <dbReference type="ARBA" id="ARBA00006678"/>
    </source>
</evidence>
<dbReference type="Proteomes" id="UP000613580">
    <property type="component" value="Unassembled WGS sequence"/>
</dbReference>
<keyword evidence="8" id="KW-1185">Reference proteome</keyword>
<evidence type="ECO:0000256" key="4">
    <source>
        <dbReference type="ARBA" id="ARBA00022835"/>
    </source>
</evidence>
<dbReference type="GO" id="GO:0016075">
    <property type="term" value="P:rRNA catabolic process"/>
    <property type="evidence" value="ECO:0007669"/>
    <property type="project" value="TreeGrafter"/>
</dbReference>
<name>A0A8H6WIT2_MYCCL</name>
<dbReference type="Gene3D" id="3.30.230.70">
    <property type="entry name" value="GHMP Kinase, N-terminal domain"/>
    <property type="match status" value="1"/>
</dbReference>
<evidence type="ECO:0000256" key="5">
    <source>
        <dbReference type="ARBA" id="ARBA00023242"/>
    </source>
</evidence>
<organism evidence="7 8">
    <name type="scientific">Mycena chlorophos</name>
    <name type="common">Agaric fungus</name>
    <name type="synonym">Agaricus chlorophos</name>
    <dbReference type="NCBI Taxonomy" id="658473"/>
    <lineage>
        <taxon>Eukaryota</taxon>
        <taxon>Fungi</taxon>
        <taxon>Dikarya</taxon>
        <taxon>Basidiomycota</taxon>
        <taxon>Agaricomycotina</taxon>
        <taxon>Agaricomycetes</taxon>
        <taxon>Agaricomycetidae</taxon>
        <taxon>Agaricales</taxon>
        <taxon>Marasmiineae</taxon>
        <taxon>Mycenaceae</taxon>
        <taxon>Mycena</taxon>
    </lineage>
</organism>
<dbReference type="Pfam" id="PF01138">
    <property type="entry name" value="RNase_PH"/>
    <property type="match status" value="1"/>
</dbReference>
<feature type="domain" description="Exoribonuclease phosphorolytic" evidence="6">
    <location>
        <begin position="8"/>
        <end position="146"/>
    </location>
</feature>
<comment type="subcellular location">
    <subcellularLocation>
        <location evidence="1">Nucleus</location>
    </subcellularLocation>
</comment>
<dbReference type="InterPro" id="IPR020568">
    <property type="entry name" value="Ribosomal_Su5_D2-typ_SF"/>
</dbReference>
<protein>
    <submittedName>
        <fullName evidence="7">Exosome component Rrp46</fullName>
    </submittedName>
</protein>
<dbReference type="SUPFAM" id="SSF54211">
    <property type="entry name" value="Ribosomal protein S5 domain 2-like"/>
    <property type="match status" value="1"/>
</dbReference>
<keyword evidence="4" id="KW-0271">Exosome</keyword>
<dbReference type="GO" id="GO:0000177">
    <property type="term" value="C:cytoplasmic exosome (RNase complex)"/>
    <property type="evidence" value="ECO:0007669"/>
    <property type="project" value="TreeGrafter"/>
</dbReference>
<gene>
    <name evidence="7" type="ORF">HMN09_00357300</name>
</gene>
<dbReference type="GO" id="GO:0071051">
    <property type="term" value="P:poly(A)-dependent snoRNA 3'-end processing"/>
    <property type="evidence" value="ECO:0007669"/>
    <property type="project" value="TreeGrafter"/>
</dbReference>
<keyword evidence="5" id="KW-0539">Nucleus</keyword>
<dbReference type="GO" id="GO:0003723">
    <property type="term" value="F:RNA binding"/>
    <property type="evidence" value="ECO:0007669"/>
    <property type="project" value="TreeGrafter"/>
</dbReference>
<dbReference type="EMBL" id="JACAZE010000004">
    <property type="protein sequence ID" value="KAF7318481.1"/>
    <property type="molecule type" value="Genomic_DNA"/>
</dbReference>
<accession>A0A8H6WIT2</accession>
<dbReference type="InterPro" id="IPR001247">
    <property type="entry name" value="ExoRNase_PH_dom1"/>
</dbReference>
<dbReference type="SUPFAM" id="SSF55666">
    <property type="entry name" value="Ribonuclease PH domain 2-like"/>
    <property type="match status" value="1"/>
</dbReference>
<keyword evidence="3" id="KW-0698">rRNA processing</keyword>
<evidence type="ECO:0000256" key="1">
    <source>
        <dbReference type="ARBA" id="ARBA00004123"/>
    </source>
</evidence>
<dbReference type="InterPro" id="IPR027408">
    <property type="entry name" value="PNPase/RNase_PH_dom_sf"/>
</dbReference>
<sequence length="254" mass="26584">MSQARSTLRPMSTTFDRLARVDGSARFAFGTIRLHSPVKFALTRLAGDTAALASVSGPIEVRIAAENPSAATLEVLHRPLSGIPGTQSKVLAGGIRSALLPALILTQNPRTLVQLVVQSLSTTGGTQDALVAACINAGSLALLNAGSVPMRGVVCAVAVGRSKDGTMFLDPDEADVLDASGCFAFMFERGEDDARCVWSSWRATSGMPVAGAGIGEGDLKSMRRLALVGAREVWKHVRGVFAGSEDDEDDGMEE</sequence>
<evidence type="ECO:0000313" key="7">
    <source>
        <dbReference type="EMBL" id="KAF7318481.1"/>
    </source>
</evidence>
<dbReference type="OrthoDB" id="27298at2759"/>
<comment type="similarity">
    <text evidence="2">Belongs to the RNase PH family.</text>
</comment>
<dbReference type="GO" id="GO:0034475">
    <property type="term" value="P:U4 snRNA 3'-end processing"/>
    <property type="evidence" value="ECO:0007669"/>
    <property type="project" value="TreeGrafter"/>
</dbReference>
<evidence type="ECO:0000259" key="6">
    <source>
        <dbReference type="Pfam" id="PF01138"/>
    </source>
</evidence>
<dbReference type="GO" id="GO:0071028">
    <property type="term" value="P:nuclear mRNA surveillance"/>
    <property type="evidence" value="ECO:0007669"/>
    <property type="project" value="TreeGrafter"/>
</dbReference>
<evidence type="ECO:0000256" key="3">
    <source>
        <dbReference type="ARBA" id="ARBA00022552"/>
    </source>
</evidence>
<dbReference type="InterPro" id="IPR050080">
    <property type="entry name" value="RNase_PH"/>
</dbReference>